<evidence type="ECO:0000256" key="1">
    <source>
        <dbReference type="SAM" id="Coils"/>
    </source>
</evidence>
<reference evidence="3 4" key="1">
    <citation type="submission" date="2024-04" db="EMBL/GenBank/DDBJ databases">
        <authorList>
            <person name="Cremers G."/>
        </authorList>
    </citation>
    <scope>NUCLEOTIDE SEQUENCE [LARGE SCALE GENOMIC DNA]</scope>
    <source>
        <strain evidence="3">MeCH1-AG</strain>
    </source>
</reference>
<evidence type="ECO:0000313" key="3">
    <source>
        <dbReference type="EMBL" id="CAL1241203.1"/>
    </source>
</evidence>
<name>A0ABM9NKN7_9GAMM</name>
<organism evidence="3 4">
    <name type="scientific">Candidatus Methylocalor cossyra</name>
    <dbReference type="NCBI Taxonomy" id="3108543"/>
    <lineage>
        <taxon>Bacteria</taxon>
        <taxon>Pseudomonadati</taxon>
        <taxon>Pseudomonadota</taxon>
        <taxon>Gammaproteobacteria</taxon>
        <taxon>Methylococcales</taxon>
        <taxon>Methylococcaceae</taxon>
        <taxon>Candidatus Methylocalor</taxon>
    </lineage>
</organism>
<dbReference type="RefSeq" id="WP_348757727.1">
    <property type="nucleotide sequence ID" value="NZ_OZ026884.1"/>
</dbReference>
<feature type="coiled-coil region" evidence="1">
    <location>
        <begin position="740"/>
        <end position="784"/>
    </location>
</feature>
<feature type="coiled-coil region" evidence="1">
    <location>
        <begin position="834"/>
        <end position="868"/>
    </location>
</feature>
<sequence>MRILALRGRNLASLAEPFELDFRREPLASASLFAISGPTGAGKSTLLDALCLALYDAVPRLAKAGGNVRLPDVDDRTLTVSDPRQLLRRGAVEAYAEVDFQGGDGLAYRARWSVRRARGQRRGELQPAEMSLTRLSDGVPIGHGKREVQRAIQARLGLTFSQFTRAVLLAQNEFSVFLKADDNERAELLETLTGTDTFTALSRRTFDRAKAEQQALQILEAQLDDHRPLEATARDELERDRAAAAEAVAALEREREILDAHWRWYGHWEEARQDEQAALEAWQAAAAAQAKAAPRRHYWERVEAVQDARPLWHEFERTRQALDQAQAAEVAARAALGEAEAAWQGALAAVEEAKAARLRVEADWRAAQPLIEQAKRLDAELAALAQRHGEAGEARDQARQAAQAARQRLAAKAAEREVCAGELRATAAWLEAHRTARPLAENWEGWELRLTDANQLAREWAGHQRDLAAAAATVAQLQAQRERASADRAAAETALAKAEAALQEADRAYGEFDGAALAAARQRAESRRAHLAAAEQLGREAGRLRQHAAQLEAEIAALTRRCADTDQALTEVQGLQAQAETALAEAEQALRAAELACAENARELRQLLTPHTPCPVCGAREHPFAGHDPIPSATLAALRDRAEQCRREAQDQARREAALRATRERDGQRLEELRWEVQGVTETLARVQLDLDSNPLAAEFAVVAPEARPDWFTAGLSEVRAQLDHLAEREAAGRRAALARDAAQRARDEARERLHAAERGETLAQAALDKAHQAQAAAQQARDRTGARLEQRLRELDAAGLAPDWRTLWRDDPEGFLRARRQEAQDYRAQGEALAAAERRLGVLEAELTALAEAVELATAREQQAEEAYRRVDGEWAERRHQRHQLGDGRPASDLEAAWQQALEVAVAAVQDRERAAAEAGRRVSAAAAHHQAAEGSLTLAVAAAEHARTALDLRLAAQQRRFPADPPLDPDTLKAWLAHDAAWLAQERAALQALDSALREAEAVLGERRGRRETLERARPGDAPLDLVRERRAQLLTDLEAAKGRLGELDARLRSDDQRRQRTLELQAAARRQADKVRLWNQLNELIGSREGHKFRNYAQRLTLDVLLGYANRHLADLAPRYRLERVPDTLALTVVDQDMGDEIRSVHSLSGGESFLASLALALGLASLSANRVRVESLFIDEGFGSLDSETLGVAMQALDGLHAQGRKVGVISHVQEMTDRIGVRIQVQPLSGGRSRVEVIG</sequence>
<gene>
    <name evidence="3" type="ORF">MECH1_V1_2427</name>
</gene>
<feature type="coiled-coil region" evidence="1">
    <location>
        <begin position="985"/>
        <end position="1046"/>
    </location>
</feature>
<keyword evidence="4" id="KW-1185">Reference proteome</keyword>
<dbReference type="PANTHER" id="PTHR32114:SF2">
    <property type="entry name" value="ABC TRANSPORTER ABCH.3"/>
    <property type="match status" value="1"/>
</dbReference>
<protein>
    <submittedName>
        <fullName evidence="3">Exonuclease SbcC</fullName>
    </submittedName>
</protein>
<dbReference type="GO" id="GO:0004527">
    <property type="term" value="F:exonuclease activity"/>
    <property type="evidence" value="ECO:0007669"/>
    <property type="project" value="UniProtKB-KW"/>
</dbReference>
<keyword evidence="3" id="KW-0269">Exonuclease</keyword>
<keyword evidence="1" id="KW-0175">Coiled coil</keyword>
<evidence type="ECO:0000313" key="4">
    <source>
        <dbReference type="Proteomes" id="UP001497493"/>
    </source>
</evidence>
<dbReference type="PANTHER" id="PTHR32114">
    <property type="entry name" value="ABC TRANSPORTER ABCH.3"/>
    <property type="match status" value="1"/>
</dbReference>
<dbReference type="SUPFAM" id="SSF52540">
    <property type="entry name" value="P-loop containing nucleoside triphosphate hydrolases"/>
    <property type="match status" value="1"/>
</dbReference>
<evidence type="ECO:0000259" key="2">
    <source>
        <dbReference type="Pfam" id="PF13476"/>
    </source>
</evidence>
<dbReference type="Pfam" id="PF13476">
    <property type="entry name" value="AAA_23"/>
    <property type="match status" value="1"/>
</dbReference>
<keyword evidence="3" id="KW-0378">Hydrolase</keyword>
<proteinExistence type="predicted"/>
<feature type="domain" description="Rad50/SbcC-type AAA" evidence="2">
    <location>
        <begin position="6"/>
        <end position="223"/>
    </location>
</feature>
<dbReference type="EMBL" id="OZ026884">
    <property type="protein sequence ID" value="CAL1241203.1"/>
    <property type="molecule type" value="Genomic_DNA"/>
</dbReference>
<dbReference type="Pfam" id="PF13558">
    <property type="entry name" value="SbcC_Walker_B"/>
    <property type="match status" value="1"/>
</dbReference>
<dbReference type="InterPro" id="IPR027417">
    <property type="entry name" value="P-loop_NTPase"/>
</dbReference>
<feature type="coiled-coil region" evidence="1">
    <location>
        <begin position="534"/>
        <end position="603"/>
    </location>
</feature>
<dbReference type="Proteomes" id="UP001497493">
    <property type="component" value="Chromosome"/>
</dbReference>
<dbReference type="Gene3D" id="3.40.50.300">
    <property type="entry name" value="P-loop containing nucleotide triphosphate hydrolases"/>
    <property type="match status" value="2"/>
</dbReference>
<keyword evidence="3" id="KW-0540">Nuclease</keyword>
<accession>A0ABM9NKN7</accession>
<dbReference type="InterPro" id="IPR038729">
    <property type="entry name" value="Rad50/SbcC_AAA"/>
</dbReference>
<feature type="coiled-coil region" evidence="1">
    <location>
        <begin position="467"/>
        <end position="508"/>
    </location>
</feature>